<keyword evidence="2" id="KW-1003">Cell membrane</keyword>
<sequence length="443" mass="50865">MEFLGDQGRDVVIVRDFLKNGNLFFIGPQTSIGNMYLGPFYYYLIAPALLLANFNPVGPAIFVALLSVATAYLIFYVSKKWFNPTTAYVATFLYAISPTAIKFANFSWNPNIMPFFALLFIYMMTEKRYLWASLAFAMCLNSHYLALILLPVAALIWIKDYSKASIKPTLLAIGIFLLSLTPQLLFDIKHQGQNINALSTFFVKRETTVNLKVYKSLPVIPELFNQINTSLLAGKNITFGIIVSIVLFLGLVYLYLKHRHQKYVYCLLWYFFGLVGLGLYKQHIYDHYFGFLFPVLFMLMGYLISKLPKLFALPLFISLTIFSLLQNPFRWQPNSQLKTTTEIVDLIISNSHNQDFNFALLAKQNYDPPYRYILSEKNSPVKLLQEKITDQLFVVCEPFQIECNPINNPEWGVAAFGWAKIDTQWEINGIKIFKLIKNSSGQK</sequence>
<proteinExistence type="predicted"/>
<comment type="caution">
    <text evidence="10">The sequence shown here is derived from an EMBL/GenBank/DDBJ whole genome shotgun (WGS) entry which is preliminary data.</text>
</comment>
<feature type="transmembrane region" description="Helical" evidence="8">
    <location>
        <begin position="23"/>
        <end position="45"/>
    </location>
</feature>
<evidence type="ECO:0000313" key="10">
    <source>
        <dbReference type="EMBL" id="KKQ50738.1"/>
    </source>
</evidence>
<dbReference type="GO" id="GO:0005886">
    <property type="term" value="C:plasma membrane"/>
    <property type="evidence" value="ECO:0007669"/>
    <property type="project" value="UniProtKB-SubCell"/>
</dbReference>
<dbReference type="PANTHER" id="PTHR33908:SF11">
    <property type="entry name" value="MEMBRANE PROTEIN"/>
    <property type="match status" value="1"/>
</dbReference>
<evidence type="ECO:0000256" key="7">
    <source>
        <dbReference type="ARBA" id="ARBA00023136"/>
    </source>
</evidence>
<keyword evidence="7 8" id="KW-0472">Membrane</keyword>
<evidence type="ECO:0000256" key="3">
    <source>
        <dbReference type="ARBA" id="ARBA00022676"/>
    </source>
</evidence>
<evidence type="ECO:0000313" key="11">
    <source>
        <dbReference type="Proteomes" id="UP000034231"/>
    </source>
</evidence>
<dbReference type="Pfam" id="PF13231">
    <property type="entry name" value="PMT_2"/>
    <property type="match status" value="1"/>
</dbReference>
<evidence type="ECO:0000256" key="8">
    <source>
        <dbReference type="SAM" id="Phobius"/>
    </source>
</evidence>
<feature type="domain" description="Glycosyltransferase RgtA/B/C/D-like" evidence="9">
    <location>
        <begin position="39"/>
        <end position="184"/>
    </location>
</feature>
<dbReference type="EMBL" id="LBTX01000002">
    <property type="protein sequence ID" value="KKQ50738.1"/>
    <property type="molecule type" value="Genomic_DNA"/>
</dbReference>
<organism evidence="10 11">
    <name type="scientific">Candidatus Shapirobacteria bacterium GW2011_GWE1_38_10</name>
    <dbReference type="NCBI Taxonomy" id="1618488"/>
    <lineage>
        <taxon>Bacteria</taxon>
        <taxon>Candidatus Shapironibacteriota</taxon>
    </lineage>
</organism>
<keyword evidence="3" id="KW-0328">Glycosyltransferase</keyword>
<dbReference type="InterPro" id="IPR038731">
    <property type="entry name" value="RgtA/B/C-like"/>
</dbReference>
<name>A0A0G0I601_9BACT</name>
<dbReference type="InterPro" id="IPR050297">
    <property type="entry name" value="LipidA_mod_glycosyltrf_83"/>
</dbReference>
<feature type="transmembrane region" description="Helical" evidence="8">
    <location>
        <begin position="263"/>
        <end position="281"/>
    </location>
</feature>
<evidence type="ECO:0000256" key="2">
    <source>
        <dbReference type="ARBA" id="ARBA00022475"/>
    </source>
</evidence>
<feature type="transmembrane region" description="Helical" evidence="8">
    <location>
        <begin position="311"/>
        <end position="329"/>
    </location>
</feature>
<accession>A0A0G0I601</accession>
<dbReference type="GO" id="GO:0009103">
    <property type="term" value="P:lipopolysaccharide biosynthetic process"/>
    <property type="evidence" value="ECO:0007669"/>
    <property type="project" value="UniProtKB-ARBA"/>
</dbReference>
<dbReference type="AlphaFoldDB" id="A0A0G0I601"/>
<evidence type="ECO:0000256" key="6">
    <source>
        <dbReference type="ARBA" id="ARBA00022989"/>
    </source>
</evidence>
<gene>
    <name evidence="10" type="ORF">US68_C0002G0015</name>
</gene>
<keyword evidence="5 8" id="KW-0812">Transmembrane</keyword>
<dbReference type="Proteomes" id="UP000034231">
    <property type="component" value="Unassembled WGS sequence"/>
</dbReference>
<evidence type="ECO:0000256" key="1">
    <source>
        <dbReference type="ARBA" id="ARBA00004651"/>
    </source>
</evidence>
<reference evidence="10 11" key="1">
    <citation type="journal article" date="2015" name="Nature">
        <title>rRNA introns, odd ribosomes, and small enigmatic genomes across a large radiation of phyla.</title>
        <authorList>
            <person name="Brown C.T."/>
            <person name="Hug L.A."/>
            <person name="Thomas B.C."/>
            <person name="Sharon I."/>
            <person name="Castelle C.J."/>
            <person name="Singh A."/>
            <person name="Wilkins M.J."/>
            <person name="Williams K.H."/>
            <person name="Banfield J.F."/>
        </authorList>
    </citation>
    <scope>NUCLEOTIDE SEQUENCE [LARGE SCALE GENOMIC DNA]</scope>
</reference>
<evidence type="ECO:0000256" key="4">
    <source>
        <dbReference type="ARBA" id="ARBA00022679"/>
    </source>
</evidence>
<feature type="transmembrane region" description="Helical" evidence="8">
    <location>
        <begin position="169"/>
        <end position="186"/>
    </location>
</feature>
<feature type="transmembrane region" description="Helical" evidence="8">
    <location>
        <begin position="128"/>
        <end position="157"/>
    </location>
</feature>
<dbReference type="GO" id="GO:0016763">
    <property type="term" value="F:pentosyltransferase activity"/>
    <property type="evidence" value="ECO:0007669"/>
    <property type="project" value="TreeGrafter"/>
</dbReference>
<evidence type="ECO:0000259" key="9">
    <source>
        <dbReference type="Pfam" id="PF13231"/>
    </source>
</evidence>
<keyword evidence="6 8" id="KW-1133">Transmembrane helix</keyword>
<protein>
    <recommendedName>
        <fullName evidence="9">Glycosyltransferase RgtA/B/C/D-like domain-containing protein</fullName>
    </recommendedName>
</protein>
<feature type="transmembrane region" description="Helical" evidence="8">
    <location>
        <begin position="287"/>
        <end position="304"/>
    </location>
</feature>
<evidence type="ECO:0000256" key="5">
    <source>
        <dbReference type="ARBA" id="ARBA00022692"/>
    </source>
</evidence>
<feature type="transmembrane region" description="Helical" evidence="8">
    <location>
        <begin position="57"/>
        <end position="75"/>
    </location>
</feature>
<keyword evidence="4" id="KW-0808">Transferase</keyword>
<feature type="transmembrane region" description="Helical" evidence="8">
    <location>
        <begin position="237"/>
        <end position="256"/>
    </location>
</feature>
<dbReference type="PANTHER" id="PTHR33908">
    <property type="entry name" value="MANNOSYLTRANSFERASE YKCB-RELATED"/>
    <property type="match status" value="1"/>
</dbReference>
<comment type="subcellular location">
    <subcellularLocation>
        <location evidence="1">Cell membrane</location>
        <topology evidence="1">Multi-pass membrane protein</topology>
    </subcellularLocation>
</comment>